<sequence>MIIVYLSIALFVLSIAYLGYEGIKFMKRTKPTLNHLNKTVENLQQRAQSLQEETNELSAHSQEIKEDIDEKKDSIQYTVGAVKQLPKPVKRIWENNFKKPDEGKNYRTSNG</sequence>
<evidence type="ECO:0000313" key="2">
    <source>
        <dbReference type="EMBL" id="RIW29271.1"/>
    </source>
</evidence>
<reference evidence="2 3" key="1">
    <citation type="submission" date="2018-09" db="EMBL/GenBank/DDBJ databases">
        <title>Bacillus saliacetes sp. nov., isolated from Thai shrimp paste (Ka-pi).</title>
        <authorList>
            <person name="Daroonpunt R."/>
            <person name="Tanasupawat S."/>
            <person name="Yiamsombut S."/>
        </authorList>
    </citation>
    <scope>NUCLEOTIDE SEQUENCE [LARGE SCALE GENOMIC DNA]</scope>
    <source>
        <strain evidence="2 3">SKP7-4</strain>
    </source>
</reference>
<evidence type="ECO:0000256" key="1">
    <source>
        <dbReference type="SAM" id="Coils"/>
    </source>
</evidence>
<keyword evidence="1" id="KW-0175">Coiled coil</keyword>
<dbReference type="PANTHER" id="PTHR40070">
    <property type="entry name" value="UPF0478 PROTEIN YTXG"/>
    <property type="match status" value="1"/>
</dbReference>
<dbReference type="AlphaFoldDB" id="A0A3A1QTX9"/>
<dbReference type="OrthoDB" id="2969233at2"/>
<name>A0A3A1QTX9_9BACI</name>
<organism evidence="2 3">
    <name type="scientific">Bacillus salacetis</name>
    <dbReference type="NCBI Taxonomy" id="2315464"/>
    <lineage>
        <taxon>Bacteria</taxon>
        <taxon>Bacillati</taxon>
        <taxon>Bacillota</taxon>
        <taxon>Bacilli</taxon>
        <taxon>Bacillales</taxon>
        <taxon>Bacillaceae</taxon>
        <taxon>Bacillus</taxon>
    </lineage>
</organism>
<dbReference type="PANTHER" id="PTHR40070:SF1">
    <property type="entry name" value="UPF0478 PROTEIN YTXG"/>
    <property type="match status" value="1"/>
</dbReference>
<accession>A0A3A1QTX9</accession>
<evidence type="ECO:0000313" key="3">
    <source>
        <dbReference type="Proteomes" id="UP000265801"/>
    </source>
</evidence>
<keyword evidence="3" id="KW-1185">Reference proteome</keyword>
<gene>
    <name evidence="2" type="ORF">D3H55_19270</name>
</gene>
<protein>
    <submittedName>
        <fullName evidence="2">DUF948 domain-containing protein</fullName>
    </submittedName>
</protein>
<dbReference type="InterPro" id="IPR009293">
    <property type="entry name" value="UPF0478"/>
</dbReference>
<comment type="caution">
    <text evidence="2">The sequence shown here is derived from an EMBL/GenBank/DDBJ whole genome shotgun (WGS) entry which is preliminary data.</text>
</comment>
<dbReference type="RefSeq" id="WP_119548932.1">
    <property type="nucleotide sequence ID" value="NZ_QXIR01000034.1"/>
</dbReference>
<dbReference type="Proteomes" id="UP000265801">
    <property type="component" value="Unassembled WGS sequence"/>
</dbReference>
<dbReference type="Pfam" id="PF06103">
    <property type="entry name" value="DUF948"/>
    <property type="match status" value="1"/>
</dbReference>
<proteinExistence type="predicted"/>
<feature type="coiled-coil region" evidence="1">
    <location>
        <begin position="33"/>
        <end position="70"/>
    </location>
</feature>
<dbReference type="Gene3D" id="1.10.287.950">
    <property type="entry name" value="Methyl-accepting chemotaxis protein"/>
    <property type="match status" value="1"/>
</dbReference>
<dbReference type="EMBL" id="QXIR01000034">
    <property type="protein sequence ID" value="RIW29271.1"/>
    <property type="molecule type" value="Genomic_DNA"/>
</dbReference>